<feature type="transmembrane region" description="Helical" evidence="1">
    <location>
        <begin position="161"/>
        <end position="181"/>
    </location>
</feature>
<dbReference type="Pfam" id="PF04307">
    <property type="entry name" value="YdjM"/>
    <property type="match status" value="1"/>
</dbReference>
<organism evidence="2 3">
    <name type="scientific">Methanococcus aeolicus (strain ATCC BAA-1280 / DSM 17508 / OCM 812 / Nankai-3)</name>
    <dbReference type="NCBI Taxonomy" id="419665"/>
    <lineage>
        <taxon>Archaea</taxon>
        <taxon>Methanobacteriati</taxon>
        <taxon>Methanobacteriota</taxon>
        <taxon>Methanomada group</taxon>
        <taxon>Methanococci</taxon>
        <taxon>Methanococcales</taxon>
        <taxon>Methanococcaceae</taxon>
        <taxon>Methanococcus</taxon>
    </lineage>
</organism>
<name>A6UUH2_META3</name>
<evidence type="ECO:0000256" key="1">
    <source>
        <dbReference type="SAM" id="Phobius"/>
    </source>
</evidence>
<keyword evidence="1" id="KW-0812">Transmembrane</keyword>
<feature type="transmembrane region" description="Helical" evidence="1">
    <location>
        <begin position="67"/>
        <end position="86"/>
    </location>
</feature>
<dbReference type="STRING" id="419665.Maeo_0559"/>
<reference evidence="2" key="1">
    <citation type="submission" date="2007-06" db="EMBL/GenBank/DDBJ databases">
        <title>Complete sequence of Methanococcus aeolicus Nankai-3.</title>
        <authorList>
            <consortium name="US DOE Joint Genome Institute"/>
            <person name="Copeland A."/>
            <person name="Lucas S."/>
            <person name="Lapidus A."/>
            <person name="Barry K."/>
            <person name="Glavina del Rio T."/>
            <person name="Dalin E."/>
            <person name="Tice H."/>
            <person name="Pitluck S."/>
            <person name="Chain P."/>
            <person name="Malfatti S."/>
            <person name="Shin M."/>
            <person name="Vergez L."/>
            <person name="Schmutz J."/>
            <person name="Larimer F."/>
            <person name="Land M."/>
            <person name="Hauser L."/>
            <person name="Kyrpides N."/>
            <person name="Lykidis A."/>
            <person name="Sieprawska-Lupa M."/>
            <person name="Whitman W.B."/>
            <person name="Richardson P."/>
        </authorList>
    </citation>
    <scope>NUCLEOTIDE SEQUENCE [LARGE SCALE GENOMIC DNA]</scope>
    <source>
        <strain evidence="2">Nankai-3</strain>
    </source>
</reference>
<keyword evidence="2" id="KW-0378">Hydrolase</keyword>
<dbReference type="GO" id="GO:0016787">
    <property type="term" value="F:hydrolase activity"/>
    <property type="evidence" value="ECO:0007669"/>
    <property type="project" value="UniProtKB-KW"/>
</dbReference>
<dbReference type="HOGENOM" id="CLU_1140581_0_0_2"/>
<dbReference type="AlphaFoldDB" id="A6UUH2"/>
<dbReference type="Proteomes" id="UP000001106">
    <property type="component" value="Chromosome"/>
</dbReference>
<dbReference type="InterPro" id="IPR007404">
    <property type="entry name" value="YdjM-like"/>
</dbReference>
<keyword evidence="1" id="KW-0472">Membrane</keyword>
<feature type="transmembrane region" description="Helical" evidence="1">
    <location>
        <begin position="92"/>
        <end position="110"/>
    </location>
</feature>
<dbReference type="KEGG" id="mae:Maeo_0559"/>
<dbReference type="EMBL" id="CP000743">
    <property type="protein sequence ID" value="ABR56144.1"/>
    <property type="molecule type" value="Genomic_DNA"/>
</dbReference>
<sequence length="254" mass="28340">MIKPLYIIDKIIKKNKKYGKCDIMNWKGHTIFGIIFGLPFLGAPEQIFLLVAGALYPDLDHDVKSDIVDRGLYLAGGLTLISVLTYLFKPEYFDIGFFVGAVAVLLVYLIPNHSNHRGFTHTIYCMGIVSSILGFITYKLSALSPTLAGLLALVMITNNKLLGRVVPICVFVALLVHLIVSKIVLLNYNGMEFYIVPIALGYLSHIVGDSLTPAGVRPFAPIMDYKFEKKEAIIIMILWALTVFYLINEKIKIL</sequence>
<keyword evidence="1" id="KW-1133">Transmembrane helix</keyword>
<keyword evidence="3" id="KW-1185">Reference proteome</keyword>
<dbReference type="eggNOG" id="arCOG04880">
    <property type="taxonomic scope" value="Archaea"/>
</dbReference>
<feature type="transmembrane region" description="Helical" evidence="1">
    <location>
        <begin position="232"/>
        <end position="248"/>
    </location>
</feature>
<evidence type="ECO:0000313" key="2">
    <source>
        <dbReference type="EMBL" id="ABR56144.1"/>
    </source>
</evidence>
<proteinExistence type="predicted"/>
<evidence type="ECO:0000313" key="3">
    <source>
        <dbReference type="Proteomes" id="UP000001106"/>
    </source>
</evidence>
<gene>
    <name evidence="2" type="ordered locus">Maeo_0559</name>
</gene>
<feature type="transmembrane region" description="Helical" evidence="1">
    <location>
        <begin position="31"/>
        <end position="55"/>
    </location>
</feature>
<protein>
    <submittedName>
        <fullName evidence="2">Membrane-bound metal-dependent hydrolase</fullName>
    </submittedName>
</protein>
<accession>A6UUH2</accession>